<evidence type="ECO:0000313" key="6">
    <source>
        <dbReference type="Proteomes" id="UP000190037"/>
    </source>
</evidence>
<dbReference type="GO" id="GO:0046872">
    <property type="term" value="F:metal ion binding"/>
    <property type="evidence" value="ECO:0007669"/>
    <property type="project" value="UniProtKB-KW"/>
</dbReference>
<dbReference type="NCBIfam" id="TIGR01509">
    <property type="entry name" value="HAD-SF-IA-v3"/>
    <property type="match status" value="1"/>
</dbReference>
<dbReference type="CDD" id="cd07505">
    <property type="entry name" value="HAD_BPGM-like"/>
    <property type="match status" value="1"/>
</dbReference>
<dbReference type="InterPro" id="IPR006439">
    <property type="entry name" value="HAD-SF_hydro_IA"/>
</dbReference>
<dbReference type="EMBL" id="MWQN01000004">
    <property type="protein sequence ID" value="OPC77397.1"/>
    <property type="molecule type" value="Genomic_DNA"/>
</dbReference>
<dbReference type="STRING" id="159449.B4N89_43590"/>
<dbReference type="SFLD" id="SFLDS00003">
    <property type="entry name" value="Haloacid_Dehalogenase"/>
    <property type="match status" value="1"/>
</dbReference>
<proteinExistence type="inferred from homology"/>
<dbReference type="AlphaFoldDB" id="A0A1T3NKL0"/>
<organism evidence="5 6">
    <name type="scientific">Embleya scabrispora</name>
    <dbReference type="NCBI Taxonomy" id="159449"/>
    <lineage>
        <taxon>Bacteria</taxon>
        <taxon>Bacillati</taxon>
        <taxon>Actinomycetota</taxon>
        <taxon>Actinomycetes</taxon>
        <taxon>Kitasatosporales</taxon>
        <taxon>Streptomycetaceae</taxon>
        <taxon>Embleya</taxon>
    </lineage>
</organism>
<evidence type="ECO:0000256" key="3">
    <source>
        <dbReference type="ARBA" id="ARBA00022723"/>
    </source>
</evidence>
<dbReference type="InterPro" id="IPR023198">
    <property type="entry name" value="PGP-like_dom2"/>
</dbReference>
<dbReference type="Pfam" id="PF13419">
    <property type="entry name" value="HAD_2"/>
    <property type="match status" value="1"/>
</dbReference>
<comment type="cofactor">
    <cofactor evidence="1">
        <name>Mg(2+)</name>
        <dbReference type="ChEBI" id="CHEBI:18420"/>
    </cofactor>
</comment>
<dbReference type="SFLD" id="SFLDG01129">
    <property type="entry name" value="C1.5:_HAD__Beta-PGM__Phosphata"/>
    <property type="match status" value="1"/>
</dbReference>
<dbReference type="Gene3D" id="1.10.150.240">
    <property type="entry name" value="Putative phosphatase, domain 2"/>
    <property type="match status" value="1"/>
</dbReference>
<gene>
    <name evidence="5" type="ORF">B4N89_43590</name>
</gene>
<reference evidence="5 6" key="1">
    <citation type="submission" date="2017-03" db="EMBL/GenBank/DDBJ databases">
        <title>Draft genome sequence of Streptomyces scabrisporus NF3, endophyte isolated from Amphipterygium adstringens.</title>
        <authorList>
            <person name="Vazquez M."/>
            <person name="Ceapa C.D."/>
            <person name="Rodriguez Luna D."/>
            <person name="Sanchez Esquivel S."/>
        </authorList>
    </citation>
    <scope>NUCLEOTIDE SEQUENCE [LARGE SCALE GENOMIC DNA]</scope>
    <source>
        <strain evidence="5 6">NF3</strain>
    </source>
</reference>
<dbReference type="InterPro" id="IPR051600">
    <property type="entry name" value="Beta-PGM-like"/>
</dbReference>
<dbReference type="PANTHER" id="PTHR46193:SF10">
    <property type="entry name" value="6-PHOSPHOGLUCONATE PHOSPHATASE"/>
    <property type="match status" value="1"/>
</dbReference>
<keyword evidence="6" id="KW-1185">Reference proteome</keyword>
<keyword evidence="4" id="KW-0460">Magnesium</keyword>
<evidence type="ECO:0000256" key="4">
    <source>
        <dbReference type="ARBA" id="ARBA00022842"/>
    </source>
</evidence>
<dbReference type="InterPro" id="IPR036412">
    <property type="entry name" value="HAD-like_sf"/>
</dbReference>
<dbReference type="Gene3D" id="3.40.50.1000">
    <property type="entry name" value="HAD superfamily/HAD-like"/>
    <property type="match status" value="1"/>
</dbReference>
<dbReference type="PANTHER" id="PTHR46193">
    <property type="entry name" value="6-PHOSPHOGLUCONATE PHOSPHATASE"/>
    <property type="match status" value="1"/>
</dbReference>
<dbReference type="GO" id="GO:0016787">
    <property type="term" value="F:hydrolase activity"/>
    <property type="evidence" value="ECO:0007669"/>
    <property type="project" value="UniProtKB-KW"/>
</dbReference>
<keyword evidence="5" id="KW-0378">Hydrolase</keyword>
<evidence type="ECO:0000313" key="5">
    <source>
        <dbReference type="EMBL" id="OPC77397.1"/>
    </source>
</evidence>
<accession>A0A1T3NKL0</accession>
<dbReference type="InterPro" id="IPR041492">
    <property type="entry name" value="HAD_2"/>
</dbReference>
<evidence type="ECO:0000256" key="1">
    <source>
        <dbReference type="ARBA" id="ARBA00001946"/>
    </source>
</evidence>
<keyword evidence="3" id="KW-0479">Metal-binding</keyword>
<evidence type="ECO:0000256" key="2">
    <source>
        <dbReference type="ARBA" id="ARBA00006171"/>
    </source>
</evidence>
<dbReference type="OrthoDB" id="9812856at2"/>
<dbReference type="Proteomes" id="UP000190037">
    <property type="component" value="Unassembled WGS sequence"/>
</dbReference>
<sequence>MAGNSLLSWTPAAIVFDCDGTLMDSERHWEEARELVLRGYGMDTPDDFGERTKGLHFTECGRVMTEMAGLSAGQADQVTAQLLDHFRKLVAAAPVTIPGASEFVRLTADFAPLAVASNCPRDVVESGLAQAGLLPYFTDIVVPDATLRPKPDPDVYLAAARACGAPPSVCLAVEDSYCGILSASRAGLRVLGVGPAPRDEELALADMWVSTLADAALVAWAESREPVGACVRI</sequence>
<protein>
    <submittedName>
        <fullName evidence="5">Hydrolase</fullName>
    </submittedName>
</protein>
<comment type="caution">
    <text evidence="5">The sequence shown here is derived from an EMBL/GenBank/DDBJ whole genome shotgun (WGS) entry which is preliminary data.</text>
</comment>
<dbReference type="SUPFAM" id="SSF56784">
    <property type="entry name" value="HAD-like"/>
    <property type="match status" value="1"/>
</dbReference>
<comment type="similarity">
    <text evidence="2">Belongs to the HAD-like hydrolase superfamily. CbbY/CbbZ/Gph/YieH family.</text>
</comment>
<dbReference type="RefSeq" id="WP_078982152.1">
    <property type="nucleotide sequence ID" value="NZ_MWQN01000004.1"/>
</dbReference>
<name>A0A1T3NKL0_9ACTN</name>
<dbReference type="InterPro" id="IPR023214">
    <property type="entry name" value="HAD_sf"/>
</dbReference>